<dbReference type="AlphaFoldDB" id="A0A967B216"/>
<comment type="subcellular location">
    <subcellularLocation>
        <location evidence="1">Cytoplasm</location>
    </subcellularLocation>
</comment>
<evidence type="ECO:0000256" key="2">
    <source>
        <dbReference type="ARBA" id="ARBA00022490"/>
    </source>
</evidence>
<dbReference type="PANTHER" id="PTHR33202:SF18">
    <property type="entry name" value="TRANSCRIPTIONAL REGULATOR FURA"/>
    <property type="match status" value="1"/>
</dbReference>
<dbReference type="Pfam" id="PF01475">
    <property type="entry name" value="FUR"/>
    <property type="match status" value="1"/>
</dbReference>
<comment type="caution">
    <text evidence="5">The sequence shown here is derived from an EMBL/GenBank/DDBJ whole genome shotgun (WGS) entry which is preliminary data.</text>
</comment>
<feature type="non-terminal residue" evidence="5">
    <location>
        <position position="87"/>
    </location>
</feature>
<accession>A0A967B216</accession>
<organism evidence="5 6">
    <name type="scientific">Metallococcus carri</name>
    <dbReference type="NCBI Taxonomy" id="1656884"/>
    <lineage>
        <taxon>Bacteria</taxon>
        <taxon>Bacillati</taxon>
        <taxon>Actinomycetota</taxon>
        <taxon>Actinomycetes</taxon>
        <taxon>Micrococcales</taxon>
        <taxon>Dermacoccaceae</taxon>
        <taxon>Metallococcus</taxon>
    </lineage>
</organism>
<name>A0A967B216_9MICO</name>
<dbReference type="PANTHER" id="PTHR33202">
    <property type="entry name" value="ZINC UPTAKE REGULATION PROTEIN"/>
    <property type="match status" value="1"/>
</dbReference>
<dbReference type="EMBL" id="JAAOIV010000015">
    <property type="protein sequence ID" value="NHN57381.1"/>
    <property type="molecule type" value="Genomic_DNA"/>
</dbReference>
<keyword evidence="3 4" id="KW-0479">Metal-binding</keyword>
<dbReference type="Gene3D" id="1.10.10.10">
    <property type="entry name" value="Winged helix-like DNA-binding domain superfamily/Winged helix DNA-binding domain"/>
    <property type="match status" value="1"/>
</dbReference>
<proteinExistence type="predicted"/>
<dbReference type="Proteomes" id="UP000744769">
    <property type="component" value="Unassembled WGS sequence"/>
</dbReference>
<dbReference type="GO" id="GO:0003700">
    <property type="term" value="F:DNA-binding transcription factor activity"/>
    <property type="evidence" value="ECO:0007669"/>
    <property type="project" value="InterPro"/>
</dbReference>
<evidence type="ECO:0000256" key="3">
    <source>
        <dbReference type="ARBA" id="ARBA00022723"/>
    </source>
</evidence>
<dbReference type="SUPFAM" id="SSF46785">
    <property type="entry name" value="Winged helix' DNA-binding domain"/>
    <property type="match status" value="1"/>
</dbReference>
<dbReference type="InterPro" id="IPR036388">
    <property type="entry name" value="WH-like_DNA-bd_sf"/>
</dbReference>
<comment type="cofactor">
    <cofactor evidence="4">
        <name>Zn(2+)</name>
        <dbReference type="ChEBI" id="CHEBI:29105"/>
    </cofactor>
    <text evidence="4">Binds 1 zinc ion per subunit.</text>
</comment>
<dbReference type="GO" id="GO:0008270">
    <property type="term" value="F:zinc ion binding"/>
    <property type="evidence" value="ECO:0007669"/>
    <property type="project" value="TreeGrafter"/>
</dbReference>
<keyword evidence="6" id="KW-1185">Reference proteome</keyword>
<keyword evidence="4" id="KW-0862">Zinc</keyword>
<evidence type="ECO:0000313" key="6">
    <source>
        <dbReference type="Proteomes" id="UP000744769"/>
    </source>
</evidence>
<feature type="binding site" evidence="4">
    <location>
        <position position="85"/>
    </location>
    <ligand>
        <name>Zn(2+)</name>
        <dbReference type="ChEBI" id="CHEBI:29105"/>
    </ligand>
</feature>
<reference evidence="5" key="1">
    <citation type="submission" date="2020-03" db="EMBL/GenBank/DDBJ databases">
        <title>Draft sequencing of Calidifontibacter sp. DB0510.</title>
        <authorList>
            <person name="Kim D.-U."/>
        </authorList>
    </citation>
    <scope>NUCLEOTIDE SEQUENCE</scope>
    <source>
        <strain evidence="5">DB0510</strain>
    </source>
</reference>
<evidence type="ECO:0000256" key="4">
    <source>
        <dbReference type="PIRSR" id="PIRSR602481-1"/>
    </source>
</evidence>
<dbReference type="GO" id="GO:0000976">
    <property type="term" value="F:transcription cis-regulatory region binding"/>
    <property type="evidence" value="ECO:0007669"/>
    <property type="project" value="TreeGrafter"/>
</dbReference>
<gene>
    <name evidence="5" type="ORF">G9U51_16555</name>
</gene>
<dbReference type="GO" id="GO:1900376">
    <property type="term" value="P:regulation of secondary metabolite biosynthetic process"/>
    <property type="evidence" value="ECO:0007669"/>
    <property type="project" value="TreeGrafter"/>
</dbReference>
<dbReference type="InterPro" id="IPR002481">
    <property type="entry name" value="FUR"/>
</dbReference>
<evidence type="ECO:0000313" key="5">
    <source>
        <dbReference type="EMBL" id="NHN57381.1"/>
    </source>
</evidence>
<evidence type="ECO:0000256" key="1">
    <source>
        <dbReference type="ARBA" id="ARBA00004496"/>
    </source>
</evidence>
<keyword evidence="2" id="KW-0963">Cytoplasm</keyword>
<protein>
    <submittedName>
        <fullName evidence="5">Transcriptional repressor</fullName>
    </submittedName>
</protein>
<dbReference type="InterPro" id="IPR036390">
    <property type="entry name" value="WH_DNA-bd_sf"/>
</dbReference>
<dbReference type="GO" id="GO:0005737">
    <property type="term" value="C:cytoplasm"/>
    <property type="evidence" value="ECO:0007669"/>
    <property type="project" value="UniProtKB-SubCell"/>
</dbReference>
<dbReference type="GO" id="GO:0045892">
    <property type="term" value="P:negative regulation of DNA-templated transcription"/>
    <property type="evidence" value="ECO:0007669"/>
    <property type="project" value="TreeGrafter"/>
</dbReference>
<sequence>MLREAGLRVTAPRVGVLAAVHALPHSDTGTILHRVRSERASVSHQAVYDCLHTLTTAGLLRRLEPSGSVARYEPQIGDNHHHLVCRA</sequence>